<evidence type="ECO:0000313" key="2">
    <source>
        <dbReference type="Proteomes" id="UP000002297"/>
    </source>
</evidence>
<dbReference type="Proteomes" id="UP000002297">
    <property type="component" value="Chromosome"/>
</dbReference>
<dbReference type="eggNOG" id="COG1670">
    <property type="taxonomic scope" value="Bacteria"/>
</dbReference>
<dbReference type="InterPro" id="IPR016181">
    <property type="entry name" value="Acyl_CoA_acyltransferase"/>
</dbReference>
<keyword evidence="2" id="KW-1185">Reference proteome</keyword>
<name>A3UAY4_CROAH</name>
<proteinExistence type="predicted"/>
<keyword evidence="1" id="KW-0808">Transferase</keyword>
<dbReference type="SUPFAM" id="SSF55729">
    <property type="entry name" value="Acyl-CoA N-acyltransferases (Nat)"/>
    <property type="match status" value="1"/>
</dbReference>
<dbReference type="STRING" id="216432.CA2559_13058"/>
<dbReference type="Gene3D" id="3.40.630.30">
    <property type="match status" value="1"/>
</dbReference>
<sequence>MQWRNEQLFHLRQVKPLTEKDQENYFRNVVAKLFEQEKPNQLLFSYLKNNECIGYGGLVHINWFDKNAEISFIMKTELEKNEFKKNWKIYLNLLEKMAFEELMLHKIYTYAFDLRPLLYEVLEEFGYLKDAVLKDHCLFNGEYKDVIIHSKIKYL</sequence>
<reference evidence="1 2" key="1">
    <citation type="journal article" date="2010" name="J. Bacteriol.">
        <title>The complete genome sequence of Croceibacter atlanticus HTCC2559T.</title>
        <authorList>
            <person name="Oh H.M."/>
            <person name="Kang I."/>
            <person name="Ferriera S."/>
            <person name="Giovannoni S.J."/>
            <person name="Cho J.C."/>
        </authorList>
    </citation>
    <scope>NUCLEOTIDE SEQUENCE [LARGE SCALE GENOMIC DNA]</scope>
    <source>
        <strain evidence="2">ATCC BAA-628 / HTCC2559 / KCTC 12090</strain>
    </source>
</reference>
<dbReference type="GO" id="GO:0016740">
    <property type="term" value="F:transferase activity"/>
    <property type="evidence" value="ECO:0007669"/>
    <property type="project" value="UniProtKB-KW"/>
</dbReference>
<gene>
    <name evidence="1" type="ordered locus">CA2559_13058</name>
</gene>
<evidence type="ECO:0000313" key="1">
    <source>
        <dbReference type="EMBL" id="EAP86970.1"/>
    </source>
</evidence>
<accession>A3UAY4</accession>
<organism evidence="1 2">
    <name type="scientific">Croceibacter atlanticus (strain ATCC BAA-628 / JCM 21780 / CIP 108009 / IAM 15332 / KCTC 12090 / HTCC2559)</name>
    <dbReference type="NCBI Taxonomy" id="216432"/>
    <lineage>
        <taxon>Bacteria</taxon>
        <taxon>Pseudomonadati</taxon>
        <taxon>Bacteroidota</taxon>
        <taxon>Flavobacteriia</taxon>
        <taxon>Flavobacteriales</taxon>
        <taxon>Flavobacteriaceae</taxon>
        <taxon>Croceibacter</taxon>
    </lineage>
</organism>
<protein>
    <submittedName>
        <fullName evidence="1">Putative ribosomal-protein-serine acetyltransferase</fullName>
    </submittedName>
</protein>
<dbReference type="EMBL" id="CP002046">
    <property type="protein sequence ID" value="EAP86970.1"/>
    <property type="molecule type" value="Genomic_DNA"/>
</dbReference>
<dbReference type="Pfam" id="PF13420">
    <property type="entry name" value="Acetyltransf_4"/>
    <property type="match status" value="1"/>
</dbReference>
<dbReference type="AlphaFoldDB" id="A3UAY4"/>
<dbReference type="HOGENOM" id="CLU_013985_3_2_10"/>
<dbReference type="KEGG" id="cat:CA2559_13058"/>